<evidence type="ECO:0000256" key="2">
    <source>
        <dbReference type="ARBA" id="ARBA00011955"/>
    </source>
</evidence>
<keyword evidence="7 11" id="KW-0274">FAD</keyword>
<evidence type="ECO:0000256" key="9">
    <source>
        <dbReference type="ARBA" id="ARBA00031306"/>
    </source>
</evidence>
<keyword evidence="12" id="KW-0997">Cell inner membrane</keyword>
<dbReference type="InterPro" id="IPR024932">
    <property type="entry name" value="ApbE"/>
</dbReference>
<comment type="function">
    <text evidence="12">Flavin transferase that catalyzes the transfer of the FMN moiety of FAD and its covalent binding to the hydroxyl group of a threonine residue in a target flavoprotein.</text>
</comment>
<evidence type="ECO:0000313" key="13">
    <source>
        <dbReference type="EMBL" id="MBM6922339.1"/>
    </source>
</evidence>
<keyword evidence="6 11" id="KW-0479">Metal-binding</keyword>
<evidence type="ECO:0000256" key="3">
    <source>
        <dbReference type="ARBA" id="ARBA00016337"/>
    </source>
</evidence>
<feature type="signal peptide" evidence="12">
    <location>
        <begin position="1"/>
        <end position="25"/>
    </location>
</feature>
<evidence type="ECO:0000256" key="1">
    <source>
        <dbReference type="ARBA" id="ARBA00001946"/>
    </source>
</evidence>
<gene>
    <name evidence="13" type="ORF">H9X81_01345</name>
</gene>
<dbReference type="InterPro" id="IPR003374">
    <property type="entry name" value="ApbE-like_sf"/>
</dbReference>
<dbReference type="RefSeq" id="WP_204719307.1">
    <property type="nucleotide sequence ID" value="NZ_JACSNR010000001.1"/>
</dbReference>
<dbReference type="PIRSF" id="PIRSF006268">
    <property type="entry name" value="ApbE"/>
    <property type="match status" value="1"/>
</dbReference>
<dbReference type="SUPFAM" id="SSF143631">
    <property type="entry name" value="ApbE-like"/>
    <property type="match status" value="1"/>
</dbReference>
<feature type="chain" id="PRO_5044980922" description="FAD:protein FMN transferase" evidence="12">
    <location>
        <begin position="26"/>
        <end position="373"/>
    </location>
</feature>
<evidence type="ECO:0000256" key="6">
    <source>
        <dbReference type="ARBA" id="ARBA00022723"/>
    </source>
</evidence>
<evidence type="ECO:0000256" key="11">
    <source>
        <dbReference type="PIRNR" id="PIRNR006268"/>
    </source>
</evidence>
<dbReference type="PROSITE" id="PS51257">
    <property type="entry name" value="PROKAR_LIPOPROTEIN"/>
    <property type="match status" value="1"/>
</dbReference>
<keyword evidence="5 11" id="KW-0808">Transferase</keyword>
<keyword evidence="14" id="KW-1185">Reference proteome</keyword>
<evidence type="ECO:0000256" key="7">
    <source>
        <dbReference type="ARBA" id="ARBA00022827"/>
    </source>
</evidence>
<accession>A0ABS2GKV5</accession>
<name>A0ABS2GKV5_9FIRM</name>
<dbReference type="GO" id="GO:0016740">
    <property type="term" value="F:transferase activity"/>
    <property type="evidence" value="ECO:0007669"/>
    <property type="project" value="UniProtKB-KW"/>
</dbReference>
<evidence type="ECO:0000313" key="14">
    <source>
        <dbReference type="Proteomes" id="UP000724149"/>
    </source>
</evidence>
<protein>
    <recommendedName>
        <fullName evidence="3 11">FAD:protein FMN transferase</fullName>
        <ecNumber evidence="2 11">2.7.1.180</ecNumber>
    </recommendedName>
    <alternativeName>
        <fullName evidence="9 11">Flavin transferase</fullName>
    </alternativeName>
</protein>
<organism evidence="13 14">
    <name type="scientific">Hydrogenoanaerobacterium saccharovorans</name>
    <dbReference type="NCBI Taxonomy" id="474960"/>
    <lineage>
        <taxon>Bacteria</taxon>
        <taxon>Bacillati</taxon>
        <taxon>Bacillota</taxon>
        <taxon>Clostridia</taxon>
        <taxon>Eubacteriales</taxon>
        <taxon>Oscillospiraceae</taxon>
        <taxon>Hydrogenoanaerobacterium</taxon>
    </lineage>
</organism>
<dbReference type="Pfam" id="PF02424">
    <property type="entry name" value="ApbE"/>
    <property type="match status" value="1"/>
</dbReference>
<evidence type="ECO:0000256" key="5">
    <source>
        <dbReference type="ARBA" id="ARBA00022679"/>
    </source>
</evidence>
<comment type="subcellular location">
    <subcellularLocation>
        <location evidence="12">Cell inner membrane</location>
        <topology evidence="12">Lipid-anchor</topology>
        <orientation evidence="12">Periplasmic side</orientation>
    </subcellularLocation>
</comment>
<evidence type="ECO:0000256" key="12">
    <source>
        <dbReference type="RuleBase" id="RU363002"/>
    </source>
</evidence>
<dbReference type="EC" id="2.7.1.180" evidence="2 11"/>
<comment type="cofactor">
    <cofactor evidence="1 12">
        <name>Mg(2+)</name>
        <dbReference type="ChEBI" id="CHEBI:18420"/>
    </cofactor>
</comment>
<dbReference type="EMBL" id="JACSNR010000001">
    <property type="protein sequence ID" value="MBM6922339.1"/>
    <property type="molecule type" value="Genomic_DNA"/>
</dbReference>
<keyword evidence="12" id="KW-0472">Membrane</keyword>
<comment type="catalytic activity">
    <reaction evidence="10 11 12">
        <text>L-threonyl-[protein] + FAD = FMN-L-threonyl-[protein] + AMP + H(+)</text>
        <dbReference type="Rhea" id="RHEA:36847"/>
        <dbReference type="Rhea" id="RHEA-COMP:11060"/>
        <dbReference type="Rhea" id="RHEA-COMP:11061"/>
        <dbReference type="ChEBI" id="CHEBI:15378"/>
        <dbReference type="ChEBI" id="CHEBI:30013"/>
        <dbReference type="ChEBI" id="CHEBI:57692"/>
        <dbReference type="ChEBI" id="CHEBI:74257"/>
        <dbReference type="ChEBI" id="CHEBI:456215"/>
        <dbReference type="EC" id="2.7.1.180"/>
    </reaction>
</comment>
<keyword evidence="12" id="KW-0449">Lipoprotein</keyword>
<sequence length="373" mass="40961">MTFKTVREFTAAALASILLLTGCIAGSEPEPEWSRYRISYMDTFDTIVQNVGYTHTGEDFDRYSEEMHELLLYYNQLFDRYNSYEGMNNVKTINDNAGIAPVKVDEPLIDLLEQCVEWEEQSQGAVNVCMGSVLEIWHEYRERYIGTENGELPPMEELEAAAQHTDINSLVIDREAGTVYLTDPEASLDLGAVAKGYATEQIARKLYADGFTSFAMSSGGNVRVMDAPADGSKTAWVIGIQDPSASMESGDYVDSVIANNISVVTSGDYQRYYVVDGVKVHHIIDGETLMPADRFSSVTIVCEDSGLADMLSTALFILPMEEGKALAEQHGAEVMWIETDGTVTCTDGLIPLLKERGGATSVPPSAQEESGKE</sequence>
<evidence type="ECO:0000256" key="10">
    <source>
        <dbReference type="ARBA" id="ARBA00048540"/>
    </source>
</evidence>
<reference evidence="13 14" key="1">
    <citation type="journal article" date="2021" name="Sci. Rep.">
        <title>The distribution of antibiotic resistance genes in chicken gut microbiota commensals.</title>
        <authorList>
            <person name="Juricova H."/>
            <person name="Matiasovicova J."/>
            <person name="Kubasova T."/>
            <person name="Cejkova D."/>
            <person name="Rychlik I."/>
        </authorList>
    </citation>
    <scope>NUCLEOTIDE SEQUENCE [LARGE SCALE GENOMIC DNA]</scope>
    <source>
        <strain evidence="13 14">An564</strain>
    </source>
</reference>
<dbReference type="Gene3D" id="3.10.520.10">
    <property type="entry name" value="ApbE-like domains"/>
    <property type="match status" value="1"/>
</dbReference>
<keyword evidence="8 11" id="KW-0460">Magnesium</keyword>
<evidence type="ECO:0000256" key="8">
    <source>
        <dbReference type="ARBA" id="ARBA00022842"/>
    </source>
</evidence>
<comment type="similarity">
    <text evidence="11 12">Belongs to the ApbE family.</text>
</comment>
<dbReference type="PANTHER" id="PTHR30040:SF2">
    <property type="entry name" value="FAD:PROTEIN FMN TRANSFERASE"/>
    <property type="match status" value="1"/>
</dbReference>
<keyword evidence="4 11" id="KW-0285">Flavoprotein</keyword>
<proteinExistence type="inferred from homology"/>
<keyword evidence="12" id="KW-1003">Cell membrane</keyword>
<dbReference type="Proteomes" id="UP000724149">
    <property type="component" value="Unassembled WGS sequence"/>
</dbReference>
<dbReference type="PANTHER" id="PTHR30040">
    <property type="entry name" value="THIAMINE BIOSYNTHESIS LIPOPROTEIN APBE"/>
    <property type="match status" value="1"/>
</dbReference>
<comment type="caution">
    <text evidence="13">The sequence shown here is derived from an EMBL/GenBank/DDBJ whole genome shotgun (WGS) entry which is preliminary data.</text>
</comment>
<keyword evidence="12" id="KW-0732">Signal</keyword>
<evidence type="ECO:0000256" key="4">
    <source>
        <dbReference type="ARBA" id="ARBA00022630"/>
    </source>
</evidence>